<feature type="region of interest" description="Disordered" evidence="7">
    <location>
        <begin position="160"/>
        <end position="187"/>
    </location>
</feature>
<dbReference type="Pfam" id="PF04542">
    <property type="entry name" value="Sigma70_r2"/>
    <property type="match status" value="1"/>
</dbReference>
<keyword evidence="2 6" id="KW-0805">Transcription regulation</keyword>
<evidence type="ECO:0000256" key="5">
    <source>
        <dbReference type="ARBA" id="ARBA00023163"/>
    </source>
</evidence>
<dbReference type="InterPro" id="IPR014284">
    <property type="entry name" value="RNA_pol_sigma-70_dom"/>
</dbReference>
<evidence type="ECO:0000256" key="3">
    <source>
        <dbReference type="ARBA" id="ARBA00023082"/>
    </source>
</evidence>
<evidence type="ECO:0000259" key="8">
    <source>
        <dbReference type="Pfam" id="PF04542"/>
    </source>
</evidence>
<dbReference type="Gene3D" id="1.10.10.10">
    <property type="entry name" value="Winged helix-like DNA-binding domain superfamily/Winged helix DNA-binding domain"/>
    <property type="match status" value="1"/>
</dbReference>
<accession>A0ABU1JJN3</accession>
<dbReference type="Gene3D" id="1.10.1740.10">
    <property type="match status" value="1"/>
</dbReference>
<gene>
    <name evidence="10" type="ORF">E9232_001055</name>
</gene>
<comment type="similarity">
    <text evidence="1 6">Belongs to the sigma-70 factor family. ECF subfamily.</text>
</comment>
<dbReference type="NCBIfam" id="TIGR02937">
    <property type="entry name" value="sigma70-ECF"/>
    <property type="match status" value="1"/>
</dbReference>
<dbReference type="InterPro" id="IPR013324">
    <property type="entry name" value="RNA_pol_sigma_r3/r4-like"/>
</dbReference>
<name>A0ABU1JJN3_9PROT</name>
<dbReference type="PROSITE" id="PS01063">
    <property type="entry name" value="SIGMA70_ECF"/>
    <property type="match status" value="1"/>
</dbReference>
<evidence type="ECO:0000313" key="11">
    <source>
        <dbReference type="Proteomes" id="UP001262410"/>
    </source>
</evidence>
<dbReference type="InterPro" id="IPR007627">
    <property type="entry name" value="RNA_pol_sigma70_r2"/>
</dbReference>
<keyword evidence="4 6" id="KW-0238">DNA-binding</keyword>
<organism evidence="10 11">
    <name type="scientific">Inquilinus ginsengisoli</name>
    <dbReference type="NCBI Taxonomy" id="363840"/>
    <lineage>
        <taxon>Bacteria</taxon>
        <taxon>Pseudomonadati</taxon>
        <taxon>Pseudomonadota</taxon>
        <taxon>Alphaproteobacteria</taxon>
        <taxon>Rhodospirillales</taxon>
        <taxon>Rhodospirillaceae</taxon>
        <taxon>Inquilinus</taxon>
    </lineage>
</organism>
<dbReference type="InterPro" id="IPR000838">
    <property type="entry name" value="RNA_pol_sigma70_ECF_CS"/>
</dbReference>
<feature type="domain" description="RNA polymerase sigma-70 region 2" evidence="8">
    <location>
        <begin position="13"/>
        <end position="75"/>
    </location>
</feature>
<evidence type="ECO:0000313" key="10">
    <source>
        <dbReference type="EMBL" id="MDR6288548.1"/>
    </source>
</evidence>
<dbReference type="SUPFAM" id="SSF88946">
    <property type="entry name" value="Sigma2 domain of RNA polymerase sigma factors"/>
    <property type="match status" value="1"/>
</dbReference>
<dbReference type="PANTHER" id="PTHR43133:SF25">
    <property type="entry name" value="RNA POLYMERASE SIGMA FACTOR RFAY-RELATED"/>
    <property type="match status" value="1"/>
</dbReference>
<dbReference type="PANTHER" id="PTHR43133">
    <property type="entry name" value="RNA POLYMERASE ECF-TYPE SIGMA FACTO"/>
    <property type="match status" value="1"/>
</dbReference>
<evidence type="ECO:0000256" key="7">
    <source>
        <dbReference type="SAM" id="MobiDB-lite"/>
    </source>
</evidence>
<dbReference type="CDD" id="cd06171">
    <property type="entry name" value="Sigma70_r4"/>
    <property type="match status" value="1"/>
</dbReference>
<dbReference type="EMBL" id="JAVDPW010000002">
    <property type="protein sequence ID" value="MDR6288548.1"/>
    <property type="molecule type" value="Genomic_DNA"/>
</dbReference>
<dbReference type="InterPro" id="IPR039425">
    <property type="entry name" value="RNA_pol_sigma-70-like"/>
</dbReference>
<dbReference type="NCBIfam" id="NF009164">
    <property type="entry name" value="PRK12511.1"/>
    <property type="match status" value="1"/>
</dbReference>
<keyword evidence="11" id="KW-1185">Reference proteome</keyword>
<evidence type="ECO:0000256" key="4">
    <source>
        <dbReference type="ARBA" id="ARBA00023125"/>
    </source>
</evidence>
<protein>
    <recommendedName>
        <fullName evidence="6">RNA polymerase sigma factor</fullName>
    </recommendedName>
</protein>
<sequence>MKRRKDDFDVIAELPGLKRYALVLTRDAAEAEDLLQDTLLKAYEGRRKWQPDRALRPWLFAIMHNAHVSRLRGRRAEDARIVQATQFAPQSGAPVQDSRVQLAQVQRAMLGLPEEQREALLLVAVEEFRYQEAATILDIPIGTLMSRLGRARAALREAAGAAADETATDHTAPGPGGPASPRLRLVE</sequence>
<proteinExistence type="inferred from homology"/>
<comment type="caution">
    <text evidence="10">The sequence shown here is derived from an EMBL/GenBank/DDBJ whole genome shotgun (WGS) entry which is preliminary data.</text>
</comment>
<feature type="domain" description="RNA polymerase sigma factor 70 region 4 type 2" evidence="9">
    <location>
        <begin position="103"/>
        <end position="155"/>
    </location>
</feature>
<dbReference type="InterPro" id="IPR013249">
    <property type="entry name" value="RNA_pol_sigma70_r4_t2"/>
</dbReference>
<dbReference type="SUPFAM" id="SSF88659">
    <property type="entry name" value="Sigma3 and sigma4 domains of RNA polymerase sigma factors"/>
    <property type="match status" value="1"/>
</dbReference>
<reference evidence="10 11" key="1">
    <citation type="submission" date="2023-07" db="EMBL/GenBank/DDBJ databases">
        <title>Sorghum-associated microbial communities from plants grown in Nebraska, USA.</title>
        <authorList>
            <person name="Schachtman D."/>
        </authorList>
    </citation>
    <scope>NUCLEOTIDE SEQUENCE [LARGE SCALE GENOMIC DNA]</scope>
    <source>
        <strain evidence="10 11">584</strain>
    </source>
</reference>
<dbReference type="RefSeq" id="WP_309792553.1">
    <property type="nucleotide sequence ID" value="NZ_JAVDPW010000002.1"/>
</dbReference>
<evidence type="ECO:0000256" key="1">
    <source>
        <dbReference type="ARBA" id="ARBA00010641"/>
    </source>
</evidence>
<keyword evidence="3 6" id="KW-0731">Sigma factor</keyword>
<dbReference type="Proteomes" id="UP001262410">
    <property type="component" value="Unassembled WGS sequence"/>
</dbReference>
<dbReference type="InterPro" id="IPR036388">
    <property type="entry name" value="WH-like_DNA-bd_sf"/>
</dbReference>
<dbReference type="InterPro" id="IPR013325">
    <property type="entry name" value="RNA_pol_sigma_r2"/>
</dbReference>
<evidence type="ECO:0000259" key="9">
    <source>
        <dbReference type="Pfam" id="PF08281"/>
    </source>
</evidence>
<evidence type="ECO:0000256" key="2">
    <source>
        <dbReference type="ARBA" id="ARBA00023015"/>
    </source>
</evidence>
<keyword evidence="5 6" id="KW-0804">Transcription</keyword>
<dbReference type="Pfam" id="PF08281">
    <property type="entry name" value="Sigma70_r4_2"/>
    <property type="match status" value="1"/>
</dbReference>
<evidence type="ECO:0000256" key="6">
    <source>
        <dbReference type="RuleBase" id="RU000716"/>
    </source>
</evidence>